<name>A0A1H8VHP4_9GAMM</name>
<evidence type="ECO:0000256" key="1">
    <source>
        <dbReference type="SAM" id="SignalP"/>
    </source>
</evidence>
<accession>A0A1H8VHP4</accession>
<keyword evidence="1" id="KW-0732">Signal</keyword>
<gene>
    <name evidence="2" type="ORF">SAMN04488052_11289</name>
</gene>
<organism evidence="2 3">
    <name type="scientific">Aquisalimonas asiatica</name>
    <dbReference type="NCBI Taxonomy" id="406100"/>
    <lineage>
        <taxon>Bacteria</taxon>
        <taxon>Pseudomonadati</taxon>
        <taxon>Pseudomonadota</taxon>
        <taxon>Gammaproteobacteria</taxon>
        <taxon>Chromatiales</taxon>
        <taxon>Ectothiorhodospiraceae</taxon>
        <taxon>Aquisalimonas</taxon>
    </lineage>
</organism>
<feature type="signal peptide" evidence="1">
    <location>
        <begin position="1"/>
        <end position="32"/>
    </location>
</feature>
<reference evidence="2 3" key="1">
    <citation type="submission" date="2016-10" db="EMBL/GenBank/DDBJ databases">
        <authorList>
            <person name="de Groot N.N."/>
        </authorList>
    </citation>
    <scope>NUCLEOTIDE SEQUENCE [LARGE SCALE GENOMIC DNA]</scope>
    <source>
        <strain evidence="2 3">CGMCC 1.6291</strain>
    </source>
</reference>
<protein>
    <submittedName>
        <fullName evidence="2">Uncharacterized protein</fullName>
    </submittedName>
</protein>
<dbReference type="AlphaFoldDB" id="A0A1H8VHP4"/>
<dbReference type="EMBL" id="FOEG01000012">
    <property type="protein sequence ID" value="SEP14935.1"/>
    <property type="molecule type" value="Genomic_DNA"/>
</dbReference>
<dbReference type="RefSeq" id="WP_091646111.1">
    <property type="nucleotide sequence ID" value="NZ_FOEG01000012.1"/>
</dbReference>
<feature type="chain" id="PRO_5011599820" evidence="1">
    <location>
        <begin position="33"/>
        <end position="315"/>
    </location>
</feature>
<sequence>MRIDGCMRGAVAAVSKIGATVVLMASPGLALAQSPAIALMDDIIFEHEQGWSQHQLDEAYFQLGVVQAKSGQLGNAVVSMKQVEDDRQEVLAAGILRQALAEGASYVRSEAKQHIPDESGWGLAGGRAPGWWVHGEEWTVAKPLLQGDWEVAASRLRNHSELQRDVVSFAELALPVVGGEVTGRFIAAADQEDDYELRDWVERVILAEPGMPVVLEFSALLNQVNMDVYAPMPWEGSALSRFMDRVASTRALAVPPVSSMVADHALERGDAAVAARLYAESGNQRRAAEAVAAMDTDPQERLALLAEIVRVGAGR</sequence>
<dbReference type="STRING" id="406100.SAMN04488052_11289"/>
<evidence type="ECO:0000313" key="2">
    <source>
        <dbReference type="EMBL" id="SEP14935.1"/>
    </source>
</evidence>
<keyword evidence="3" id="KW-1185">Reference proteome</keyword>
<proteinExistence type="predicted"/>
<evidence type="ECO:0000313" key="3">
    <source>
        <dbReference type="Proteomes" id="UP000199657"/>
    </source>
</evidence>
<dbReference type="Proteomes" id="UP000199657">
    <property type="component" value="Unassembled WGS sequence"/>
</dbReference>